<protein>
    <submittedName>
        <fullName evidence="1">Uncharacterized protein</fullName>
    </submittedName>
</protein>
<dbReference type="OrthoDB" id="6618524at2759"/>
<reference evidence="1 2" key="1">
    <citation type="submission" date="2019-08" db="EMBL/GenBank/DDBJ databases">
        <title>Whole genome of Aphis craccivora.</title>
        <authorList>
            <person name="Voronova N.V."/>
            <person name="Shulinski R.S."/>
            <person name="Bandarenka Y.V."/>
            <person name="Zhorov D.G."/>
            <person name="Warner D."/>
        </authorList>
    </citation>
    <scope>NUCLEOTIDE SEQUENCE [LARGE SCALE GENOMIC DNA]</scope>
    <source>
        <strain evidence="1">180601</strain>
        <tissue evidence="1">Whole Body</tissue>
    </source>
</reference>
<comment type="caution">
    <text evidence="1">The sequence shown here is derived from an EMBL/GenBank/DDBJ whole genome shotgun (WGS) entry which is preliminary data.</text>
</comment>
<dbReference type="Proteomes" id="UP000478052">
    <property type="component" value="Unassembled WGS sequence"/>
</dbReference>
<evidence type="ECO:0000313" key="1">
    <source>
        <dbReference type="EMBL" id="KAF0707354.1"/>
    </source>
</evidence>
<dbReference type="EMBL" id="VUJU01012576">
    <property type="protein sequence ID" value="KAF0707354.1"/>
    <property type="molecule type" value="Genomic_DNA"/>
</dbReference>
<organism evidence="1 2">
    <name type="scientific">Aphis craccivora</name>
    <name type="common">Cowpea aphid</name>
    <dbReference type="NCBI Taxonomy" id="307492"/>
    <lineage>
        <taxon>Eukaryota</taxon>
        <taxon>Metazoa</taxon>
        <taxon>Ecdysozoa</taxon>
        <taxon>Arthropoda</taxon>
        <taxon>Hexapoda</taxon>
        <taxon>Insecta</taxon>
        <taxon>Pterygota</taxon>
        <taxon>Neoptera</taxon>
        <taxon>Paraneoptera</taxon>
        <taxon>Hemiptera</taxon>
        <taxon>Sternorrhyncha</taxon>
        <taxon>Aphidomorpha</taxon>
        <taxon>Aphidoidea</taxon>
        <taxon>Aphididae</taxon>
        <taxon>Aphidini</taxon>
        <taxon>Aphis</taxon>
        <taxon>Aphis</taxon>
    </lineage>
</organism>
<gene>
    <name evidence="1" type="ORF">FWK35_00032974</name>
</gene>
<name>A0A6G0VTL0_APHCR</name>
<sequence length="148" mass="16833">MNCSKIQYAVMDFEFTNLGRDNLILISGTLMGQHSPGLVTKLEGCALVLKENRVVTPDEWKDMVHHLVKIFRSKPQTLYPVLAHIYYSDTSTDPNLKKTQILDLLRPYDVIILWEGSTDIKILNALGAPHITISMRGWDVDSNGRFFL</sequence>
<evidence type="ECO:0000313" key="2">
    <source>
        <dbReference type="Proteomes" id="UP000478052"/>
    </source>
</evidence>
<accession>A0A6G0VTL0</accession>
<dbReference type="AlphaFoldDB" id="A0A6G0VTL0"/>
<keyword evidence="2" id="KW-1185">Reference proteome</keyword>
<proteinExistence type="predicted"/>